<dbReference type="InterPro" id="IPR050164">
    <property type="entry name" value="Peptidase_C19"/>
</dbReference>
<evidence type="ECO:0000313" key="3">
    <source>
        <dbReference type="Proteomes" id="UP000007800"/>
    </source>
</evidence>
<dbReference type="GO" id="GO:0005829">
    <property type="term" value="C:cytosol"/>
    <property type="evidence" value="ECO:0007669"/>
    <property type="project" value="TreeGrafter"/>
</dbReference>
<organism evidence="3">
    <name type="scientific">Perkinsus marinus (strain ATCC 50983 / TXsc)</name>
    <dbReference type="NCBI Taxonomy" id="423536"/>
    <lineage>
        <taxon>Eukaryota</taxon>
        <taxon>Sar</taxon>
        <taxon>Alveolata</taxon>
        <taxon>Perkinsozoa</taxon>
        <taxon>Perkinsea</taxon>
        <taxon>Perkinsida</taxon>
        <taxon>Perkinsidae</taxon>
        <taxon>Perkinsus</taxon>
    </lineage>
</organism>
<dbReference type="EMBL" id="GG680950">
    <property type="protein sequence ID" value="EER05382.1"/>
    <property type="molecule type" value="Genomic_DNA"/>
</dbReference>
<dbReference type="PANTHER" id="PTHR24006">
    <property type="entry name" value="UBIQUITIN CARBOXYL-TERMINAL HYDROLASE"/>
    <property type="match status" value="1"/>
</dbReference>
<dbReference type="Pfam" id="PF00443">
    <property type="entry name" value="UCH"/>
    <property type="match status" value="1"/>
</dbReference>
<dbReference type="GO" id="GO:0004843">
    <property type="term" value="F:cysteine-type deubiquitinase activity"/>
    <property type="evidence" value="ECO:0007669"/>
    <property type="project" value="InterPro"/>
</dbReference>
<dbReference type="OrthoDB" id="426186at2759"/>
<dbReference type="InterPro" id="IPR001394">
    <property type="entry name" value="Peptidase_C19_UCH"/>
</dbReference>
<dbReference type="InterPro" id="IPR018200">
    <property type="entry name" value="USP_CS"/>
</dbReference>
<dbReference type="PROSITE" id="PS00973">
    <property type="entry name" value="USP_2"/>
    <property type="match status" value="1"/>
</dbReference>
<evidence type="ECO:0000259" key="1">
    <source>
        <dbReference type="PROSITE" id="PS50235"/>
    </source>
</evidence>
<feature type="domain" description="USP" evidence="1">
    <location>
        <begin position="7"/>
        <end position="388"/>
    </location>
</feature>
<proteinExistence type="predicted"/>
<dbReference type="InterPro" id="IPR028889">
    <property type="entry name" value="USP"/>
</dbReference>
<accession>C5LD38</accession>
<dbReference type="GO" id="GO:0016579">
    <property type="term" value="P:protein deubiquitination"/>
    <property type="evidence" value="ECO:0007669"/>
    <property type="project" value="InterPro"/>
</dbReference>
<evidence type="ECO:0000313" key="2">
    <source>
        <dbReference type="EMBL" id="EER05382.1"/>
    </source>
</evidence>
<dbReference type="AlphaFoldDB" id="C5LD38"/>
<dbReference type="GO" id="GO:0005634">
    <property type="term" value="C:nucleus"/>
    <property type="evidence" value="ECO:0007669"/>
    <property type="project" value="TreeGrafter"/>
</dbReference>
<keyword evidence="3" id="KW-1185">Reference proteome</keyword>
<sequence length="389" mass="44536">MPSITPAGITNFNYSACFSIAAAQGLRSLVPFERRIINAEDQDSLQHNGGLTSTLQILFEQMSDGSTGPADIRRFFDQCKKVCPELMREPYRQHDSQVLLEAVLDALPPDTQRMFQFKLKDSVLCDNCNYVNHINTTDHMLRLKIGAHPHPGEPVVVELHREDVSEKWGLQWDEESYKQRRHLVIRSLSSTSRVALQLSGYVGWQCVRVNDSTSRMDMRQELSQRLNVEMALLPPPSVQSSSSDLDWLIKATYSPQLNREVISDYHCDECKADTSCTRITEIASSMPPCLIVHIWRDKFFTGVKDTTYVSFDRHLRTLETPDGRQIYRLTGVVEHLGYRLDSGHYVAYVARDAPDGEQWYFCSDSVVEPISFEEVATKHAYLLFYVRMD</sequence>
<dbReference type="InterPro" id="IPR038765">
    <property type="entry name" value="Papain-like_cys_pep_sf"/>
</dbReference>
<dbReference type="PROSITE" id="PS50235">
    <property type="entry name" value="USP_3"/>
    <property type="match status" value="1"/>
</dbReference>
<dbReference type="SUPFAM" id="SSF54001">
    <property type="entry name" value="Cysteine proteinases"/>
    <property type="match status" value="1"/>
</dbReference>
<dbReference type="Gene3D" id="3.90.70.10">
    <property type="entry name" value="Cysteine proteinases"/>
    <property type="match status" value="1"/>
</dbReference>
<reference evidence="2 3" key="1">
    <citation type="submission" date="2008-07" db="EMBL/GenBank/DDBJ databases">
        <authorList>
            <person name="El-Sayed N."/>
            <person name="Caler E."/>
            <person name="Inman J."/>
            <person name="Amedeo P."/>
            <person name="Hass B."/>
            <person name="Wortman J."/>
        </authorList>
    </citation>
    <scope>NUCLEOTIDE SEQUENCE [LARGE SCALE GENOMIC DNA]</scope>
    <source>
        <strain evidence="3">ATCC 50983 / TXsc</strain>
    </source>
</reference>
<dbReference type="InParanoid" id="C5LD38"/>
<dbReference type="RefSeq" id="XP_002773566.1">
    <property type="nucleotide sequence ID" value="XM_002773520.1"/>
</dbReference>
<name>C5LD38_PERM5</name>
<dbReference type="GeneID" id="9041408"/>
<dbReference type="CDD" id="cd02257">
    <property type="entry name" value="Peptidase_C19"/>
    <property type="match status" value="1"/>
</dbReference>
<protein>
    <recommendedName>
        <fullName evidence="1">USP domain-containing protein</fullName>
    </recommendedName>
</protein>
<dbReference type="Proteomes" id="UP000007800">
    <property type="component" value="Unassembled WGS sequence"/>
</dbReference>
<gene>
    <name evidence="2" type="ORF">Pmar_PMAR029545</name>
</gene>